<comment type="caution">
    <text evidence="1">The sequence shown here is derived from an EMBL/GenBank/DDBJ whole genome shotgun (WGS) entry which is preliminary data.</text>
</comment>
<evidence type="ECO:0000313" key="1">
    <source>
        <dbReference type="EMBL" id="KAB4168317.1"/>
    </source>
</evidence>
<dbReference type="EMBL" id="WCUG01000014">
    <property type="protein sequence ID" value="KAB4168317.1"/>
    <property type="molecule type" value="Genomic_DNA"/>
</dbReference>
<dbReference type="AlphaFoldDB" id="A0A6A2FXN2"/>
<sequence>MKLNRFFMLGLVGLAFAACGNEDEAENALAQGNGAVSIKIVSPTANSRAVTSDSPDGTIKVTGPATVSLTATFDGEEKIKTIDLARGETEAKFWNVTNPTLVTVSMNDGTKVYTTSINDVTMQVTESIPAYGETKDFTYNNRTGTPTLEDITNGDNTGAKDGDTDKTFFMYEATVDLKIPVARLEVSNIKHKKEVESVKCEYATLTIDGVYMDNIRPTGTGDLTDYKFPGDNGGTASGTDAILFDAIPAEGNANNFMDYDLSWPAADEDGKAQVFAYNFYAPETGDDTSVNPIFKIYFKTATPSNTGEIMATPRYAKIVNYKSEVNGAPIVLLAGHVYRITDVQLEDKNISGGEGGDELWGVTVTVREAAWQVETTYADWAE</sequence>
<gene>
    <name evidence="1" type="ORF">GAQ59_15255</name>
</gene>
<dbReference type="RefSeq" id="WP_005828571.1">
    <property type="nucleotide sequence ID" value="NZ_CAXSKL010000024.1"/>
</dbReference>
<name>A0A6A2FXN2_BACUN</name>
<proteinExistence type="predicted"/>
<dbReference type="Proteomes" id="UP000433928">
    <property type="component" value="Unassembled WGS sequence"/>
</dbReference>
<dbReference type="GeneID" id="99750741"/>
<protein>
    <recommendedName>
        <fullName evidence="3">Fimbrillin family protein</fullName>
    </recommendedName>
</protein>
<organism evidence="1 2">
    <name type="scientific">Bacteroides uniformis</name>
    <dbReference type="NCBI Taxonomy" id="820"/>
    <lineage>
        <taxon>Bacteria</taxon>
        <taxon>Pseudomonadati</taxon>
        <taxon>Bacteroidota</taxon>
        <taxon>Bacteroidia</taxon>
        <taxon>Bacteroidales</taxon>
        <taxon>Bacteroidaceae</taxon>
        <taxon>Bacteroides</taxon>
    </lineage>
</organism>
<accession>A0A6A2FXN2</accession>
<reference evidence="1 2" key="1">
    <citation type="journal article" date="2019" name="Nat. Med.">
        <title>A library of human gut bacterial isolates paired with longitudinal multiomics data enables mechanistic microbiome research.</title>
        <authorList>
            <person name="Poyet M."/>
            <person name="Groussin M."/>
            <person name="Gibbons S.M."/>
            <person name="Avila-Pacheco J."/>
            <person name="Jiang X."/>
            <person name="Kearney S.M."/>
            <person name="Perrotta A.R."/>
            <person name="Berdy B."/>
            <person name="Zhao S."/>
            <person name="Lieberman T.D."/>
            <person name="Swanson P.K."/>
            <person name="Smith M."/>
            <person name="Roesemann S."/>
            <person name="Alexander J.E."/>
            <person name="Rich S.A."/>
            <person name="Livny J."/>
            <person name="Vlamakis H."/>
            <person name="Clish C."/>
            <person name="Bullock K."/>
            <person name="Deik A."/>
            <person name="Scott J."/>
            <person name="Pierce K.A."/>
            <person name="Xavier R.J."/>
            <person name="Alm E.J."/>
        </authorList>
    </citation>
    <scope>NUCLEOTIDE SEQUENCE [LARGE SCALE GENOMIC DNA]</scope>
    <source>
        <strain evidence="1 2">BIOML-A27</strain>
    </source>
</reference>
<evidence type="ECO:0000313" key="2">
    <source>
        <dbReference type="Proteomes" id="UP000433928"/>
    </source>
</evidence>
<dbReference type="PROSITE" id="PS51257">
    <property type="entry name" value="PROKAR_LIPOPROTEIN"/>
    <property type="match status" value="1"/>
</dbReference>
<evidence type="ECO:0008006" key="3">
    <source>
        <dbReference type="Google" id="ProtNLM"/>
    </source>
</evidence>